<dbReference type="PRINTS" id="PR00320">
    <property type="entry name" value="GPROTEINBRPT"/>
</dbReference>
<feature type="repeat" description="WD" evidence="4">
    <location>
        <begin position="865"/>
        <end position="904"/>
    </location>
</feature>
<feature type="region of interest" description="Disordered" evidence="5">
    <location>
        <begin position="414"/>
        <end position="558"/>
    </location>
</feature>
<dbReference type="PROSITE" id="PS50181">
    <property type="entry name" value="FBOX"/>
    <property type="match status" value="2"/>
</dbReference>
<dbReference type="PROSITE" id="PS00678">
    <property type="entry name" value="WD_REPEATS_1"/>
    <property type="match status" value="3"/>
</dbReference>
<gene>
    <name evidence="7" type="ORF">B0A55_10142</name>
</gene>
<organism evidence="7 8">
    <name type="scientific">Friedmanniomyces simplex</name>
    <dbReference type="NCBI Taxonomy" id="329884"/>
    <lineage>
        <taxon>Eukaryota</taxon>
        <taxon>Fungi</taxon>
        <taxon>Dikarya</taxon>
        <taxon>Ascomycota</taxon>
        <taxon>Pezizomycotina</taxon>
        <taxon>Dothideomycetes</taxon>
        <taxon>Dothideomycetidae</taxon>
        <taxon>Mycosphaerellales</taxon>
        <taxon>Teratosphaeriaceae</taxon>
        <taxon>Friedmanniomyces</taxon>
    </lineage>
</organism>
<comment type="similarity">
    <text evidence="1">Belongs to the WD repeat MET30/SCONB/SCON-2 family.</text>
</comment>
<feature type="compositionally biased region" description="Polar residues" evidence="5">
    <location>
        <begin position="224"/>
        <end position="245"/>
    </location>
</feature>
<dbReference type="InterPro" id="IPR019775">
    <property type="entry name" value="WD40_repeat_CS"/>
</dbReference>
<dbReference type="InterPro" id="IPR020472">
    <property type="entry name" value="WD40_PAC1"/>
</dbReference>
<reference evidence="7 8" key="1">
    <citation type="submission" date="2017-03" db="EMBL/GenBank/DDBJ databases">
        <title>Genomes of endolithic fungi from Antarctica.</title>
        <authorList>
            <person name="Coleine C."/>
            <person name="Masonjones S."/>
            <person name="Stajich J.E."/>
        </authorList>
    </citation>
    <scope>NUCLEOTIDE SEQUENCE [LARGE SCALE GENOMIC DNA]</scope>
    <source>
        <strain evidence="7 8">CCFEE 5184</strain>
    </source>
</reference>
<feature type="repeat" description="WD" evidence="4">
    <location>
        <begin position="702"/>
        <end position="741"/>
    </location>
</feature>
<evidence type="ECO:0000259" key="6">
    <source>
        <dbReference type="PROSITE" id="PS50181"/>
    </source>
</evidence>
<evidence type="ECO:0000256" key="5">
    <source>
        <dbReference type="SAM" id="MobiDB-lite"/>
    </source>
</evidence>
<dbReference type="SUPFAM" id="SSF50978">
    <property type="entry name" value="WD40 repeat-like"/>
    <property type="match status" value="1"/>
</dbReference>
<feature type="domain" description="F-box" evidence="6">
    <location>
        <begin position="596"/>
        <end position="642"/>
    </location>
</feature>
<dbReference type="InterPro" id="IPR001680">
    <property type="entry name" value="WD40_rpt"/>
</dbReference>
<keyword evidence="8" id="KW-1185">Reference proteome</keyword>
<keyword evidence="2 4" id="KW-0853">WD repeat</keyword>
<dbReference type="CDD" id="cd00200">
    <property type="entry name" value="WD40"/>
    <property type="match status" value="1"/>
</dbReference>
<feature type="compositionally biased region" description="Low complexity" evidence="5">
    <location>
        <begin position="11"/>
        <end position="20"/>
    </location>
</feature>
<feature type="compositionally biased region" description="Basic and acidic residues" evidence="5">
    <location>
        <begin position="205"/>
        <end position="214"/>
    </location>
</feature>
<dbReference type="AlphaFoldDB" id="A0A4U0WXJ5"/>
<dbReference type="EMBL" id="NAJQ01000566">
    <property type="protein sequence ID" value="TKA67518.1"/>
    <property type="molecule type" value="Genomic_DNA"/>
</dbReference>
<evidence type="ECO:0000256" key="4">
    <source>
        <dbReference type="PROSITE-ProRule" id="PRU00221"/>
    </source>
</evidence>
<feature type="repeat" description="WD" evidence="4">
    <location>
        <begin position="825"/>
        <end position="855"/>
    </location>
</feature>
<dbReference type="Pfam" id="PF12937">
    <property type="entry name" value="F-box-like"/>
    <property type="match status" value="2"/>
</dbReference>
<feature type="repeat" description="WD" evidence="4">
    <location>
        <begin position="785"/>
        <end position="824"/>
    </location>
</feature>
<feature type="domain" description="F-box" evidence="6">
    <location>
        <begin position="301"/>
        <end position="347"/>
    </location>
</feature>
<dbReference type="PANTHER" id="PTHR44436">
    <property type="entry name" value="F-BOX/WD REPEAT-CONTAINING PROTEIN 2"/>
    <property type="match status" value="1"/>
</dbReference>
<dbReference type="STRING" id="329884.A0A4U0WXJ5"/>
<accession>A0A4U0WXJ5</accession>
<name>A0A4U0WXJ5_9PEZI</name>
<evidence type="ECO:0000313" key="8">
    <source>
        <dbReference type="Proteomes" id="UP000309340"/>
    </source>
</evidence>
<comment type="caution">
    <text evidence="7">The sequence shown here is derived from an EMBL/GenBank/DDBJ whole genome shotgun (WGS) entry which is preliminary data.</text>
</comment>
<dbReference type="InterPro" id="IPR036047">
    <property type="entry name" value="F-box-like_dom_sf"/>
</dbReference>
<feature type="region of interest" description="Disordered" evidence="5">
    <location>
        <begin position="1"/>
        <end position="68"/>
    </location>
</feature>
<dbReference type="Gene3D" id="2.130.10.10">
    <property type="entry name" value="YVTN repeat-like/Quinoprotein amine dehydrogenase"/>
    <property type="match status" value="2"/>
</dbReference>
<evidence type="ECO:0000256" key="2">
    <source>
        <dbReference type="ARBA" id="ARBA00022574"/>
    </source>
</evidence>
<evidence type="ECO:0000256" key="1">
    <source>
        <dbReference type="ARBA" id="ARBA00007968"/>
    </source>
</evidence>
<protein>
    <recommendedName>
        <fullName evidence="6">F-box domain-containing protein</fullName>
    </recommendedName>
</protein>
<dbReference type="SUPFAM" id="SSF81383">
    <property type="entry name" value="F-box domain"/>
    <property type="match status" value="2"/>
</dbReference>
<dbReference type="InterPro" id="IPR036322">
    <property type="entry name" value="WD40_repeat_dom_sf"/>
</dbReference>
<dbReference type="PANTHER" id="PTHR44436:SF1">
    <property type="entry name" value="F-BOX_WD REPEAT-CONTAINING PROTEIN 2"/>
    <property type="match status" value="1"/>
</dbReference>
<dbReference type="PROSITE" id="PS50082">
    <property type="entry name" value="WD_REPEATS_2"/>
    <property type="match status" value="5"/>
</dbReference>
<feature type="region of interest" description="Disordered" evidence="5">
    <location>
        <begin position="205"/>
        <end position="283"/>
    </location>
</feature>
<dbReference type="SMART" id="SM00320">
    <property type="entry name" value="WD40"/>
    <property type="match status" value="6"/>
</dbReference>
<feature type="repeat" description="WD" evidence="4">
    <location>
        <begin position="947"/>
        <end position="988"/>
    </location>
</feature>
<dbReference type="SMART" id="SM00256">
    <property type="entry name" value="FBOX"/>
    <property type="match status" value="2"/>
</dbReference>
<dbReference type="Pfam" id="PF00400">
    <property type="entry name" value="WD40"/>
    <property type="match status" value="5"/>
</dbReference>
<keyword evidence="3" id="KW-0677">Repeat</keyword>
<dbReference type="Gene3D" id="1.20.1280.50">
    <property type="match status" value="2"/>
</dbReference>
<dbReference type="Proteomes" id="UP000309340">
    <property type="component" value="Unassembled WGS sequence"/>
</dbReference>
<proteinExistence type="inferred from homology"/>
<sequence>MQQQHYPADHSSSSSSSSSSRPCLPDARPHTIHALPGSYFEPDVFDEDYPAPQEDHPTPRGSLAGHGTTSMRALYTPAPEERLSRDDTAADICEVGWSSAGGSSSNRNASLRGQFDGDCHPLQGKRMILNGPEGFVAALPEKFAAYAAARPFLTDEEAALQYHRERSEAMINGFNGTLARCDAMSAQPRDKRSLGRRFSRTYKEKFSELKDSMNKRAPRMRRASTPQNVEVSTHAPSERPVNTIQAAPLSPSKRNSRYPDPRAKKFPAAATAKTHQSADDSDMDADMDYDDAVNEPPHIDFVRSSKLPDEICLQVFNYLDAVDLNRARQASRPWGMLCTEKSVWRNAYMRKWGRQIHTDPAPILVGGAGAMINGFNGTLARCDAMSAQPRDKRSLGRRFSRTYKEKFSELKDSMNKRAPRMRRASTPQNVEVSAHAPSERPVNTIQIAPLSPSKRNSRYPDPRAKKFRAPWGIATTITSSSGDRKDTPAPAAYSLATRPAPRPRPGTQWQHAGGEGARKAAAAHRNQSQLAEVWLSPEEEQDQDLQQRRARVGSLSSAADSGADLSRIDYQSADDSDMDADMDYDDAVNEPPHIDFVRSSKLPDEICLQVFNYLDAVDLNRARQASRPWGMLCTEKSVWRNAYMRKWGRQIHTDPAPILVGGAGVGRPSKPDQDWREMYKARMGLERNWRRGAQAAGKAVYLSGHTDSVYCVQFDEEKIITGSRDRTIRVWDINTFQCIRVIGGPNVKPTLGPKVLRTVDYPSFHLATASVNGTAYGDNIYHVPREWHDASILCLQYDEEILVTGSSDSDLLVWDIKTYQPIKRLKRHTGGVLDVALDGKHIISCSKDSRIIVWDRQTLEYRGELTGHRGPVNAVQLRGKYLVSASGDGIARMWDIEAMRLVKEFGQKEHGLAAVEFAEDMRHVLAGGNDNITYKFEVATGREVMQYTGHTQLVRSLWLDSANGRVVSGSYDLDLRVYDFETGAEIWRAEEWTTSWMLAAKSDYRRIVATSQDGRILVVDFGLKKGGLEDGQGIEGVELLRGVENTNAITWRRINWAG</sequence>
<dbReference type="OrthoDB" id="19711at2759"/>
<dbReference type="InterPro" id="IPR001810">
    <property type="entry name" value="F-box_dom"/>
</dbReference>
<dbReference type="PROSITE" id="PS50294">
    <property type="entry name" value="WD_REPEATS_REGION"/>
    <property type="match status" value="3"/>
</dbReference>
<evidence type="ECO:0000256" key="3">
    <source>
        <dbReference type="ARBA" id="ARBA00022737"/>
    </source>
</evidence>
<dbReference type="InterPro" id="IPR042627">
    <property type="entry name" value="FBXW2"/>
</dbReference>
<evidence type="ECO:0000313" key="7">
    <source>
        <dbReference type="EMBL" id="TKA67518.1"/>
    </source>
</evidence>
<dbReference type="InterPro" id="IPR015943">
    <property type="entry name" value="WD40/YVTN_repeat-like_dom_sf"/>
</dbReference>